<feature type="domain" description="DUF1583" evidence="3">
    <location>
        <begin position="430"/>
        <end position="577"/>
    </location>
</feature>
<dbReference type="InterPro" id="IPR046518">
    <property type="entry name" value="DUF1583_N"/>
</dbReference>
<proteinExistence type="predicted"/>
<evidence type="ECO:0000313" key="5">
    <source>
        <dbReference type="Proteomes" id="UP001500840"/>
    </source>
</evidence>
<gene>
    <name evidence="4" type="ORF">GCM10023156_29630</name>
</gene>
<organism evidence="4 5">
    <name type="scientific">Novipirellula rosea</name>
    <dbReference type="NCBI Taxonomy" id="1031540"/>
    <lineage>
        <taxon>Bacteria</taxon>
        <taxon>Pseudomonadati</taxon>
        <taxon>Planctomycetota</taxon>
        <taxon>Planctomycetia</taxon>
        <taxon>Pirellulales</taxon>
        <taxon>Pirellulaceae</taxon>
        <taxon>Novipirellula</taxon>
    </lineage>
</organism>
<name>A0ABP8MSU2_9BACT</name>
<sequence>MLRDKVFPPNELTIRIDFDFSPTSISTEVAKEFRLNALSNKSRERDRSQSNCLGGELIAPVLQLVSVAKDLGKIPELESLLETRRTNRGVESKESLAFEVLIAIALNEFDSAQEKLGELDRWVCTRPIDNACLGPEMVVISSAANVPQLQDQAYAFAFRLRELTDQKNLNDSEPWRRHLFAWLSQLKRKMQVDASTEENLLHSAATWHPVTRSTSETNGRGYPSAEWLSQSGRSSKVKGHDRDYLYYAIPLMGDFVVEANVSAFNYEETRLGYGGIWAGPKFDHKTILNGQFAGDDEAISIAPALDEIRESMRVRLIVKDGVRTTEINGRNVFQARVSQSDPWLSIFSYWYTHGWVRDLRISGAPIVPREIELATNPGLPGWNSYFEPSQHDQESEWRLTPESDFVASEFDPTSHSPELVLQGVQHPELNGSFQESLLRYHRPMIEDGVIAYDFFYREGEFEVHPALDRCVFLIGSDGVKEHWISDGRYERTGIDPANALVKSVNQRGDKTLPLKQNQWNRVELIVSGDVVNIQLNGALVFERKLQPTILRTFGFFHYADSSAAAVKNIRWRGDWPKSLPSPHHQKLADTTFETILEVSELLQTFKYDFAQGLSLDKFLISGEGWCDHLDQLTNGIKIRHTGRDYHIGNQISPQLRIDGDFDIVAVFDGFDAAIAEGGDGNIHLKVAFEHEQTECCLYRKFSRFEKKQFGQQVIQTAKFHTRRGQRAWLFPTLESEATNSGKLRLIRRGDQLHYLFAYADSSHYRFLHTETVPRDSVLPGNLQLCIETTKPGHAHVLWNSLSVRAEALSGLATVPSFTVAQLNHSRESLRDHVELDFADPNSSKQFDQWGQDTQFRTTRDGLLVTAPGFDTWQGHAVVPHVEFSGDFDVSVDIDIKKLQNASPGGESVVYLQTEFRNLDKNTIESKFAKSDRGHTTGEIQIRRVNPSGGFDYKELATVPLKEANQLRIARRKGIAYFLVQDVNDLQPTMLGRLDVGETPIQLGDLRIMLHTSGEGHETTVLLKKLTLHADKIKSSFK</sequence>
<feature type="domain" description="DUF1583" evidence="2">
    <location>
        <begin position="585"/>
        <end position="824"/>
    </location>
</feature>
<reference evidence="5" key="1">
    <citation type="journal article" date="2019" name="Int. J. Syst. Evol. Microbiol.">
        <title>The Global Catalogue of Microorganisms (GCM) 10K type strain sequencing project: providing services to taxonomists for standard genome sequencing and annotation.</title>
        <authorList>
            <consortium name="The Broad Institute Genomics Platform"/>
            <consortium name="The Broad Institute Genome Sequencing Center for Infectious Disease"/>
            <person name="Wu L."/>
            <person name="Ma J."/>
        </authorList>
    </citation>
    <scope>NUCLEOTIDE SEQUENCE [LARGE SCALE GENOMIC DNA]</scope>
    <source>
        <strain evidence="5">JCM 17759</strain>
    </source>
</reference>
<evidence type="ECO:0000259" key="1">
    <source>
        <dbReference type="Pfam" id="PF07619"/>
    </source>
</evidence>
<comment type="caution">
    <text evidence="4">The sequence shown here is derived from an EMBL/GenBank/DDBJ whole genome shotgun (WGS) entry which is preliminary data.</text>
</comment>
<dbReference type="Pfam" id="PF07619">
    <property type="entry name" value="DUF1581"/>
    <property type="match status" value="1"/>
</dbReference>
<dbReference type="Pfam" id="PF07622">
    <property type="entry name" value="DUF1583"/>
    <property type="match status" value="1"/>
</dbReference>
<protein>
    <submittedName>
        <fullName evidence="4">DUF1583 domain-containing protein</fullName>
    </submittedName>
</protein>
<dbReference type="Pfam" id="PF20407">
    <property type="entry name" value="DUF1583_N"/>
    <property type="match status" value="1"/>
</dbReference>
<evidence type="ECO:0000259" key="3">
    <source>
        <dbReference type="Pfam" id="PF20407"/>
    </source>
</evidence>
<evidence type="ECO:0000259" key="2">
    <source>
        <dbReference type="Pfam" id="PF07622"/>
    </source>
</evidence>
<keyword evidence="5" id="KW-1185">Reference proteome</keyword>
<feature type="domain" description="DUF1581" evidence="1">
    <location>
        <begin position="315"/>
        <end position="397"/>
    </location>
</feature>
<dbReference type="Proteomes" id="UP001500840">
    <property type="component" value="Unassembled WGS sequence"/>
</dbReference>
<accession>A0ABP8MSU2</accession>
<dbReference type="InterPro" id="IPR022660">
    <property type="entry name" value="DUF1581"/>
</dbReference>
<dbReference type="EMBL" id="BAABGA010000035">
    <property type="protein sequence ID" value="GAA4455505.1"/>
    <property type="molecule type" value="Genomic_DNA"/>
</dbReference>
<evidence type="ECO:0000313" key="4">
    <source>
        <dbReference type="EMBL" id="GAA4455505.1"/>
    </source>
</evidence>
<dbReference type="InterPro" id="IPR011475">
    <property type="entry name" value="DUF1583"/>
</dbReference>